<proteinExistence type="predicted"/>
<gene>
    <name evidence="1" type="ORF">BU26DRAFT_513741</name>
</gene>
<organism evidence="1 2">
    <name type="scientific">Trematosphaeria pertusa</name>
    <dbReference type="NCBI Taxonomy" id="390896"/>
    <lineage>
        <taxon>Eukaryota</taxon>
        <taxon>Fungi</taxon>
        <taxon>Dikarya</taxon>
        <taxon>Ascomycota</taxon>
        <taxon>Pezizomycotina</taxon>
        <taxon>Dothideomycetes</taxon>
        <taxon>Pleosporomycetidae</taxon>
        <taxon>Pleosporales</taxon>
        <taxon>Massarineae</taxon>
        <taxon>Trematosphaeriaceae</taxon>
        <taxon>Trematosphaeria</taxon>
    </lineage>
</organism>
<evidence type="ECO:0000313" key="2">
    <source>
        <dbReference type="Proteomes" id="UP000800094"/>
    </source>
</evidence>
<name>A0A6A6J2F3_9PLEO</name>
<dbReference type="GeneID" id="54581018"/>
<protein>
    <submittedName>
        <fullName evidence="1">Uncharacterized protein</fullName>
    </submittedName>
</protein>
<evidence type="ECO:0000313" key="1">
    <source>
        <dbReference type="EMBL" id="KAF2257014.1"/>
    </source>
</evidence>
<keyword evidence="2" id="KW-1185">Reference proteome</keyword>
<dbReference type="EMBL" id="ML987189">
    <property type="protein sequence ID" value="KAF2257014.1"/>
    <property type="molecule type" value="Genomic_DNA"/>
</dbReference>
<reference evidence="1" key="1">
    <citation type="journal article" date="2020" name="Stud. Mycol.">
        <title>101 Dothideomycetes genomes: a test case for predicting lifestyles and emergence of pathogens.</title>
        <authorList>
            <person name="Haridas S."/>
            <person name="Albert R."/>
            <person name="Binder M."/>
            <person name="Bloem J."/>
            <person name="Labutti K."/>
            <person name="Salamov A."/>
            <person name="Andreopoulos B."/>
            <person name="Baker S."/>
            <person name="Barry K."/>
            <person name="Bills G."/>
            <person name="Bluhm B."/>
            <person name="Cannon C."/>
            <person name="Castanera R."/>
            <person name="Culley D."/>
            <person name="Daum C."/>
            <person name="Ezra D."/>
            <person name="Gonzalez J."/>
            <person name="Henrissat B."/>
            <person name="Kuo A."/>
            <person name="Liang C."/>
            <person name="Lipzen A."/>
            <person name="Lutzoni F."/>
            <person name="Magnuson J."/>
            <person name="Mondo S."/>
            <person name="Nolan M."/>
            <person name="Ohm R."/>
            <person name="Pangilinan J."/>
            <person name="Park H.-J."/>
            <person name="Ramirez L."/>
            <person name="Alfaro M."/>
            <person name="Sun H."/>
            <person name="Tritt A."/>
            <person name="Yoshinaga Y."/>
            <person name="Zwiers L.-H."/>
            <person name="Turgeon B."/>
            <person name="Goodwin S."/>
            <person name="Spatafora J."/>
            <person name="Crous P."/>
            <person name="Grigoriev I."/>
        </authorList>
    </citation>
    <scope>NUCLEOTIDE SEQUENCE</scope>
    <source>
        <strain evidence="1">CBS 122368</strain>
    </source>
</reference>
<dbReference type="RefSeq" id="XP_033692018.1">
    <property type="nucleotide sequence ID" value="XM_033827688.1"/>
</dbReference>
<accession>A0A6A6J2F3</accession>
<dbReference type="AlphaFoldDB" id="A0A6A6J2F3"/>
<sequence>MASSTKVPLSFEEFWARRTEEYAYFNETSLRNYLQVLVRIEPEPMERSSTVRTVSGMLRLYGGTCRMHIGHDGSLEYALKTWRDRDEDGNFRPLMRWFEEITATSSTEHASGVKRGFLFLGHVLSRPRGGNGDWTDTKSYLCSELLDGNAPGMFWRLEDAAPEDAIGALENTVKASFIAEDVVGLDGDTNINSAPKSELLLKASQRTCP</sequence>
<dbReference type="Proteomes" id="UP000800094">
    <property type="component" value="Unassembled WGS sequence"/>
</dbReference>